<evidence type="ECO:0000313" key="1">
    <source>
        <dbReference type="EMBL" id="MDH0759166.1"/>
    </source>
</evidence>
<dbReference type="RefSeq" id="WP_137187517.1">
    <property type="nucleotide sequence ID" value="NZ_JAOCBV010000001.1"/>
</dbReference>
<protein>
    <submittedName>
        <fullName evidence="1">Uncharacterized protein</fullName>
    </submittedName>
</protein>
<organism evidence="1 2">
    <name type="scientific">Pseudomonas juntendi</name>
    <dbReference type="NCBI Taxonomy" id="2666183"/>
    <lineage>
        <taxon>Bacteria</taxon>
        <taxon>Pseudomonadati</taxon>
        <taxon>Pseudomonadota</taxon>
        <taxon>Gammaproteobacteria</taxon>
        <taxon>Pseudomonadales</taxon>
        <taxon>Pseudomonadaceae</taxon>
        <taxon>Pseudomonas</taxon>
    </lineage>
</organism>
<sequence>MSAIHEYRAALLRLIENRPSILPKGSSINNDTVALEAGRKRGSIKKSRAEHAQLILDIKAAAIKPQETRNDSNLQKVEKQKTLKKSAIVQRDSFREKYEKALAKIASLEYENFYLKKQLTEIIETGNTNNNVIDLIKTK</sequence>
<gene>
    <name evidence="1" type="ORF">N5C70_20965</name>
</gene>
<name>A0ABD4YI97_9PSED</name>
<dbReference type="AlphaFoldDB" id="A0ABD4YI97"/>
<reference evidence="1 2" key="1">
    <citation type="submission" date="2022-09" db="EMBL/GenBank/DDBJ databases">
        <title>Intensive care unit water sources are persistently colonized with multi-drug resistant bacteria and are the site of extensive horizontal gene transfer of antibiotic resistance genes.</title>
        <authorList>
            <person name="Diorio-Toth L."/>
        </authorList>
    </citation>
    <scope>NUCLEOTIDE SEQUENCE [LARGE SCALE GENOMIC DNA]</scope>
    <source>
        <strain evidence="1 2">GD03901</strain>
    </source>
</reference>
<dbReference type="EMBL" id="JAOCBV010000001">
    <property type="protein sequence ID" value="MDH0759166.1"/>
    <property type="molecule type" value="Genomic_DNA"/>
</dbReference>
<accession>A0ABD4YI97</accession>
<dbReference type="Proteomes" id="UP001160152">
    <property type="component" value="Unassembled WGS sequence"/>
</dbReference>
<comment type="caution">
    <text evidence="1">The sequence shown here is derived from an EMBL/GenBank/DDBJ whole genome shotgun (WGS) entry which is preliminary data.</text>
</comment>
<proteinExistence type="predicted"/>
<evidence type="ECO:0000313" key="2">
    <source>
        <dbReference type="Proteomes" id="UP001160152"/>
    </source>
</evidence>